<dbReference type="GO" id="GO:0071555">
    <property type="term" value="P:cell wall organization"/>
    <property type="evidence" value="ECO:0007669"/>
    <property type="project" value="UniProtKB-KW"/>
</dbReference>
<dbReference type="RefSeq" id="WP_078319333.1">
    <property type="nucleotide sequence ID" value="NZ_FXTS01000003.1"/>
</dbReference>
<keyword evidence="6" id="KW-0963">Cytoplasm</keyword>
<dbReference type="SUPFAM" id="SSF55846">
    <property type="entry name" value="N-acetylmuramoyl-L-alanine amidase-like"/>
    <property type="match status" value="1"/>
</dbReference>
<dbReference type="Proteomes" id="UP000190064">
    <property type="component" value="Unassembled WGS sequence"/>
</dbReference>
<proteinExistence type="inferred from homology"/>
<dbReference type="GO" id="GO:0008745">
    <property type="term" value="F:N-acetylmuramoyl-L-alanine amidase activity"/>
    <property type="evidence" value="ECO:0007669"/>
    <property type="project" value="UniProtKB-EC"/>
</dbReference>
<evidence type="ECO:0000256" key="6">
    <source>
        <dbReference type="ARBA" id="ARBA00022490"/>
    </source>
</evidence>
<comment type="subcellular location">
    <subcellularLocation>
        <location evidence="3">Cytoplasm</location>
    </subcellularLocation>
</comment>
<dbReference type="Gene3D" id="3.40.80.10">
    <property type="entry name" value="Peptidoglycan recognition protein-like"/>
    <property type="match status" value="1"/>
</dbReference>
<evidence type="ECO:0000256" key="1">
    <source>
        <dbReference type="ARBA" id="ARBA00001561"/>
    </source>
</evidence>
<dbReference type="SMART" id="SM00644">
    <property type="entry name" value="Ami_2"/>
    <property type="match status" value="1"/>
</dbReference>
<dbReference type="CDD" id="cd06583">
    <property type="entry name" value="PGRP"/>
    <property type="match status" value="1"/>
</dbReference>
<dbReference type="AlphaFoldDB" id="A0A1T1HB49"/>
<dbReference type="PANTHER" id="PTHR30417:SF4">
    <property type="entry name" value="1,6-ANHYDRO-N-ACETYLMURAMYL-L-ALANINE AMIDASE AMPD"/>
    <property type="match status" value="1"/>
</dbReference>
<dbReference type="PANTHER" id="PTHR30417">
    <property type="entry name" value="N-ACETYLMURAMOYL-L-ALANINE AMIDASE AMID"/>
    <property type="match status" value="1"/>
</dbReference>
<evidence type="ECO:0000256" key="4">
    <source>
        <dbReference type="ARBA" id="ARBA00007553"/>
    </source>
</evidence>
<comment type="cofactor">
    <cofactor evidence="2">
        <name>Zn(2+)</name>
        <dbReference type="ChEBI" id="CHEBI:29105"/>
    </cofactor>
</comment>
<dbReference type="GO" id="GO:0005737">
    <property type="term" value="C:cytoplasm"/>
    <property type="evidence" value="ECO:0007669"/>
    <property type="project" value="UniProtKB-SubCell"/>
</dbReference>
<accession>A0A1T1HB49</accession>
<comment type="catalytic activity">
    <reaction evidence="1">
        <text>Hydrolyzes the link between N-acetylmuramoyl residues and L-amino acid residues in certain cell-wall glycopeptides.</text>
        <dbReference type="EC" id="3.5.1.28"/>
    </reaction>
</comment>
<keyword evidence="10" id="KW-0961">Cell wall biogenesis/degradation</keyword>
<evidence type="ECO:0000256" key="5">
    <source>
        <dbReference type="ARBA" id="ARBA00011901"/>
    </source>
</evidence>
<dbReference type="GO" id="GO:0046872">
    <property type="term" value="F:metal ion binding"/>
    <property type="evidence" value="ECO:0007669"/>
    <property type="project" value="UniProtKB-KW"/>
</dbReference>
<dbReference type="GO" id="GO:0009254">
    <property type="term" value="P:peptidoglycan turnover"/>
    <property type="evidence" value="ECO:0007669"/>
    <property type="project" value="TreeGrafter"/>
</dbReference>
<dbReference type="InterPro" id="IPR002502">
    <property type="entry name" value="Amidase_domain"/>
</dbReference>
<reference evidence="14" key="1">
    <citation type="submission" date="2017-02" db="EMBL/GenBank/DDBJ databases">
        <title>Draft Genome Sequence of the Salt Water Bacterium Oceanospirillum linum ATCC 11336.</title>
        <authorList>
            <person name="Trachtenberg A.M."/>
            <person name="Carney J.G."/>
            <person name="Linnane J.D."/>
            <person name="Rheaume B.A."/>
            <person name="Pitts N.L."/>
            <person name="Mykles D.L."/>
            <person name="Maclea K.S."/>
        </authorList>
    </citation>
    <scope>NUCLEOTIDE SEQUENCE [LARGE SCALE GENOMIC DNA]</scope>
    <source>
        <strain evidence="14">ATCC 11336</strain>
    </source>
</reference>
<evidence type="ECO:0000256" key="10">
    <source>
        <dbReference type="ARBA" id="ARBA00023316"/>
    </source>
</evidence>
<comment type="caution">
    <text evidence="14">The sequence shown here is derived from an EMBL/GenBank/DDBJ whole genome shotgun (WGS) entry which is preliminary data.</text>
</comment>
<dbReference type="InterPro" id="IPR036505">
    <property type="entry name" value="Amidase/PGRP_sf"/>
</dbReference>
<dbReference type="GO" id="GO:0009253">
    <property type="term" value="P:peptidoglycan catabolic process"/>
    <property type="evidence" value="ECO:0007669"/>
    <property type="project" value="InterPro"/>
</dbReference>
<keyword evidence="7" id="KW-0479">Metal-binding</keyword>
<dbReference type="STRING" id="966.BTA35_0208125"/>
<evidence type="ECO:0000256" key="3">
    <source>
        <dbReference type="ARBA" id="ARBA00004496"/>
    </source>
</evidence>
<evidence type="ECO:0000313" key="14">
    <source>
        <dbReference type="EMBL" id="OOV86980.1"/>
    </source>
</evidence>
<evidence type="ECO:0000256" key="8">
    <source>
        <dbReference type="ARBA" id="ARBA00022801"/>
    </source>
</evidence>
<dbReference type="InterPro" id="IPR051206">
    <property type="entry name" value="NAMLAA_amidase_2"/>
</dbReference>
<evidence type="ECO:0000256" key="2">
    <source>
        <dbReference type="ARBA" id="ARBA00001947"/>
    </source>
</evidence>
<gene>
    <name evidence="14" type="ORF">BTA35_0208125</name>
</gene>
<evidence type="ECO:0000256" key="12">
    <source>
        <dbReference type="ARBA" id="ARBA00042615"/>
    </source>
</evidence>
<keyword evidence="9" id="KW-0862">Zinc</keyword>
<evidence type="ECO:0000256" key="7">
    <source>
        <dbReference type="ARBA" id="ARBA00022723"/>
    </source>
</evidence>
<keyword evidence="15" id="KW-1185">Reference proteome</keyword>
<organism evidence="14 15">
    <name type="scientific">Oceanospirillum linum</name>
    <dbReference type="NCBI Taxonomy" id="966"/>
    <lineage>
        <taxon>Bacteria</taxon>
        <taxon>Pseudomonadati</taxon>
        <taxon>Pseudomonadota</taxon>
        <taxon>Gammaproteobacteria</taxon>
        <taxon>Oceanospirillales</taxon>
        <taxon>Oceanospirillaceae</taxon>
        <taxon>Oceanospirillum</taxon>
    </lineage>
</organism>
<protein>
    <recommendedName>
        <fullName evidence="11">1,6-anhydro-N-acetylmuramyl-L-alanine amidase AmpD</fullName>
        <ecNumber evidence="5">3.5.1.28</ecNumber>
    </recommendedName>
    <alternativeName>
        <fullName evidence="12">N-acetylmuramoyl-L-alanine amidase</fullName>
    </alternativeName>
</protein>
<dbReference type="Pfam" id="PF01510">
    <property type="entry name" value="Amidase_2"/>
    <property type="match status" value="1"/>
</dbReference>
<evidence type="ECO:0000256" key="11">
    <source>
        <dbReference type="ARBA" id="ARBA00039257"/>
    </source>
</evidence>
<comment type="similarity">
    <text evidence="4">Belongs to the N-acetylmuramoyl-L-alanine amidase 2 family.</text>
</comment>
<evidence type="ECO:0000313" key="15">
    <source>
        <dbReference type="Proteomes" id="UP000190064"/>
    </source>
</evidence>
<sequence length="195" mass="21952">MHHDLQPPAVLPCADQEDVWLAGVARNPSPNFNQRPEGVDVELLVIHNISLPPGEFSGNYIEQFFTNCLDHSYHPFFKEIEGIEVSAHLLVRRDGSLIQFVPLNQRAWHAGQSSFRGRKNCNDFSIGIELEGTDTCPYTDEQYAALAQVTGEIRQYYPKITTDNIAGHSEIAPGRKTDPGQAFDWARYRSQLKGI</sequence>
<dbReference type="NCBIfam" id="NF008758">
    <property type="entry name" value="PRK11789.1"/>
    <property type="match status" value="1"/>
</dbReference>
<keyword evidence="8" id="KW-0378">Hydrolase</keyword>
<dbReference type="EMBL" id="MTSD02000003">
    <property type="protein sequence ID" value="OOV86980.1"/>
    <property type="molecule type" value="Genomic_DNA"/>
</dbReference>
<dbReference type="EC" id="3.5.1.28" evidence="5"/>
<name>A0A1T1HB49_OCELI</name>
<feature type="domain" description="N-acetylmuramoyl-L-alanine amidase" evidence="13">
    <location>
        <begin position="29"/>
        <end position="180"/>
    </location>
</feature>
<evidence type="ECO:0000259" key="13">
    <source>
        <dbReference type="SMART" id="SM00644"/>
    </source>
</evidence>
<evidence type="ECO:0000256" key="9">
    <source>
        <dbReference type="ARBA" id="ARBA00022833"/>
    </source>
</evidence>